<protein>
    <submittedName>
        <fullName evidence="1">Uncharacterized protein</fullName>
    </submittedName>
</protein>
<name>A0A2I1HJC0_9GLOM</name>
<dbReference type="EMBL" id="LLXI01003287">
    <property type="protein sequence ID" value="PKY58975.1"/>
    <property type="molecule type" value="Genomic_DNA"/>
</dbReference>
<dbReference type="AlphaFoldDB" id="A0A2I1HJC0"/>
<keyword evidence="2" id="KW-1185">Reference proteome</keyword>
<accession>A0A2I1HJC0</accession>
<dbReference type="Proteomes" id="UP000234323">
    <property type="component" value="Unassembled WGS sequence"/>
</dbReference>
<reference evidence="1 2" key="1">
    <citation type="submission" date="2015-10" db="EMBL/GenBank/DDBJ databases">
        <title>Genome analyses suggest a sexual origin of heterokaryosis in a supposedly ancient asexual fungus.</title>
        <authorList>
            <person name="Ropars J."/>
            <person name="Sedzielewska K."/>
            <person name="Noel J."/>
            <person name="Charron P."/>
            <person name="Farinelli L."/>
            <person name="Marton T."/>
            <person name="Kruger M."/>
            <person name="Pelin A."/>
            <person name="Brachmann A."/>
            <person name="Corradi N."/>
        </authorList>
    </citation>
    <scope>NUCLEOTIDE SEQUENCE [LARGE SCALE GENOMIC DNA]</scope>
    <source>
        <strain evidence="1 2">A4</strain>
    </source>
</reference>
<proteinExistence type="predicted"/>
<comment type="caution">
    <text evidence="1">The sequence shown here is derived from an EMBL/GenBank/DDBJ whole genome shotgun (WGS) entry which is preliminary data.</text>
</comment>
<organism evidence="1 2">
    <name type="scientific">Rhizophagus irregularis</name>
    <dbReference type="NCBI Taxonomy" id="588596"/>
    <lineage>
        <taxon>Eukaryota</taxon>
        <taxon>Fungi</taxon>
        <taxon>Fungi incertae sedis</taxon>
        <taxon>Mucoromycota</taxon>
        <taxon>Glomeromycotina</taxon>
        <taxon>Glomeromycetes</taxon>
        <taxon>Glomerales</taxon>
        <taxon>Glomeraceae</taxon>
        <taxon>Rhizophagus</taxon>
    </lineage>
</organism>
<sequence length="78" mass="8951">KSISVNNSLYLLLKPKYEALTAPIISCKLLHSVCYSRLLIDNISVDNLFDRDKLFKILTKTSPTSSYKFKIWNLSKPT</sequence>
<evidence type="ECO:0000313" key="2">
    <source>
        <dbReference type="Proteomes" id="UP000234323"/>
    </source>
</evidence>
<evidence type="ECO:0000313" key="1">
    <source>
        <dbReference type="EMBL" id="PKY58975.1"/>
    </source>
</evidence>
<feature type="non-terminal residue" evidence="1">
    <location>
        <position position="1"/>
    </location>
</feature>
<gene>
    <name evidence="1" type="ORF">RhiirA4_481340</name>
</gene>